<dbReference type="PANTHER" id="PTHR13693">
    <property type="entry name" value="CLASS II AMINOTRANSFERASE/8-AMINO-7-OXONONANOATE SYNTHASE"/>
    <property type="match status" value="1"/>
</dbReference>
<dbReference type="NCBIfam" id="TIGR00858">
    <property type="entry name" value="bioF"/>
    <property type="match status" value="1"/>
</dbReference>
<dbReference type="Gene3D" id="3.90.1150.10">
    <property type="entry name" value="Aspartate Aminotransferase, domain 1"/>
    <property type="match status" value="1"/>
</dbReference>
<evidence type="ECO:0000256" key="4">
    <source>
        <dbReference type="ARBA" id="ARBA00011738"/>
    </source>
</evidence>
<protein>
    <recommendedName>
        <fullName evidence="9">8-amino-7-oxononanoate synthase</fullName>
        <shortName evidence="9">AONS</shortName>
        <ecNumber evidence="9">2.3.1.47</ecNumber>
    </recommendedName>
    <alternativeName>
        <fullName evidence="9">7-keto-8-amino-pelargonic acid synthase</fullName>
        <shortName evidence="9">7-KAP synthase</shortName>
        <shortName evidence="9">KAPA synthase</shortName>
    </alternativeName>
    <alternativeName>
        <fullName evidence="9">8-amino-7-ketopelargonate synthase</fullName>
    </alternativeName>
</protein>
<keyword evidence="13" id="KW-1185">Reference proteome</keyword>
<dbReference type="RefSeq" id="WP_425486477.1">
    <property type="nucleotide sequence ID" value="NZ_JACHHP010000002.1"/>
</dbReference>
<comment type="subunit">
    <text evidence="4 9">Homodimer.</text>
</comment>
<dbReference type="InterPro" id="IPR050087">
    <property type="entry name" value="AON_synthase_class-II"/>
</dbReference>
<dbReference type="InterPro" id="IPR022834">
    <property type="entry name" value="AONS_Proteobacteria"/>
</dbReference>
<dbReference type="HAMAP" id="MF_01693">
    <property type="entry name" value="BioF_aminotrans_2"/>
    <property type="match status" value="1"/>
</dbReference>
<evidence type="ECO:0000256" key="5">
    <source>
        <dbReference type="ARBA" id="ARBA00022679"/>
    </source>
</evidence>
<gene>
    <name evidence="9" type="primary">bioF</name>
    <name evidence="12" type="ORF">HNQ52_001182</name>
</gene>
<dbReference type="UniPathway" id="UPA00078"/>
<dbReference type="GO" id="GO:0009102">
    <property type="term" value="P:biotin biosynthetic process"/>
    <property type="evidence" value="ECO:0007669"/>
    <property type="project" value="UniProtKB-UniRule"/>
</dbReference>
<comment type="function">
    <text evidence="9">Catalyzes the decarboxylative condensation of pimeloyl-[acyl-carrier protein] and L-alanine to produce 8-amino-7-oxononanoate (AON), [acyl-carrier protein], and carbon dioxide.</text>
</comment>
<dbReference type="SUPFAM" id="SSF53383">
    <property type="entry name" value="PLP-dependent transferases"/>
    <property type="match status" value="1"/>
</dbReference>
<feature type="modified residue" description="N6-(pyridoxal phosphate)lysine" evidence="9 10">
    <location>
        <position position="248"/>
    </location>
</feature>
<organism evidence="12 13">
    <name type="scientific">Chiayiivirga flava</name>
    <dbReference type="NCBI Taxonomy" id="659595"/>
    <lineage>
        <taxon>Bacteria</taxon>
        <taxon>Pseudomonadati</taxon>
        <taxon>Pseudomonadota</taxon>
        <taxon>Gammaproteobacteria</taxon>
        <taxon>Lysobacterales</taxon>
        <taxon>Lysobacteraceae</taxon>
        <taxon>Chiayiivirga</taxon>
    </lineage>
</organism>
<keyword evidence="12" id="KW-0012">Acyltransferase</keyword>
<dbReference type="GO" id="GO:0030170">
    <property type="term" value="F:pyridoxal phosphate binding"/>
    <property type="evidence" value="ECO:0007669"/>
    <property type="project" value="UniProtKB-UniRule"/>
</dbReference>
<evidence type="ECO:0000256" key="1">
    <source>
        <dbReference type="ARBA" id="ARBA00001933"/>
    </source>
</evidence>
<keyword evidence="6 9" id="KW-0093">Biotin biosynthesis</keyword>
<evidence type="ECO:0000256" key="10">
    <source>
        <dbReference type="PIRSR" id="PIRSR604723-51"/>
    </source>
</evidence>
<dbReference type="InterPro" id="IPR015422">
    <property type="entry name" value="PyrdxlP-dep_Trfase_small"/>
</dbReference>
<comment type="pathway">
    <text evidence="2 9">Cofactor biosynthesis; biotin biosynthesis.</text>
</comment>
<evidence type="ECO:0000256" key="3">
    <source>
        <dbReference type="ARBA" id="ARBA00010008"/>
    </source>
</evidence>
<evidence type="ECO:0000313" key="13">
    <source>
        <dbReference type="Proteomes" id="UP000521199"/>
    </source>
</evidence>
<dbReference type="Pfam" id="PF00155">
    <property type="entry name" value="Aminotran_1_2"/>
    <property type="match status" value="1"/>
</dbReference>
<feature type="binding site" evidence="9">
    <location>
        <position position="362"/>
    </location>
    <ligand>
        <name>substrate</name>
    </ligand>
</feature>
<evidence type="ECO:0000256" key="8">
    <source>
        <dbReference type="ARBA" id="ARBA00047715"/>
    </source>
</evidence>
<keyword evidence="7 9" id="KW-0663">Pyridoxal phosphate</keyword>
<evidence type="ECO:0000256" key="7">
    <source>
        <dbReference type="ARBA" id="ARBA00022898"/>
    </source>
</evidence>
<dbReference type="InterPro" id="IPR004723">
    <property type="entry name" value="AONS_Archaea/Proteobacteria"/>
</dbReference>
<accession>A0A7W8G0E3</accession>
<dbReference type="InterPro" id="IPR001917">
    <property type="entry name" value="Aminotrans_II_pyridoxalP_BS"/>
</dbReference>
<comment type="cofactor">
    <cofactor evidence="1 9 10">
        <name>pyridoxal 5'-phosphate</name>
        <dbReference type="ChEBI" id="CHEBI:597326"/>
    </cofactor>
</comment>
<feature type="binding site" evidence="9">
    <location>
        <position position="30"/>
    </location>
    <ligand>
        <name>substrate</name>
    </ligand>
</feature>
<dbReference type="AlphaFoldDB" id="A0A7W8G0E3"/>
<dbReference type="EC" id="2.3.1.47" evidence="9"/>
<feature type="binding site" evidence="9">
    <location>
        <position position="142"/>
    </location>
    <ligand>
        <name>substrate</name>
    </ligand>
</feature>
<proteinExistence type="inferred from homology"/>
<dbReference type="InterPro" id="IPR015421">
    <property type="entry name" value="PyrdxlP-dep_Trfase_major"/>
</dbReference>
<evidence type="ECO:0000313" key="12">
    <source>
        <dbReference type="EMBL" id="MBB5207653.1"/>
    </source>
</evidence>
<name>A0A7W8G0E3_9GAMM</name>
<dbReference type="PROSITE" id="PS00599">
    <property type="entry name" value="AA_TRANSFER_CLASS_2"/>
    <property type="match status" value="1"/>
</dbReference>
<evidence type="ECO:0000256" key="9">
    <source>
        <dbReference type="HAMAP-Rule" id="MF_01693"/>
    </source>
</evidence>
<dbReference type="Gene3D" id="3.40.640.10">
    <property type="entry name" value="Type I PLP-dependent aspartate aminotransferase-like (Major domain)"/>
    <property type="match status" value="1"/>
</dbReference>
<dbReference type="InterPro" id="IPR004839">
    <property type="entry name" value="Aminotransferase_I/II_large"/>
</dbReference>
<feature type="binding site" evidence="9">
    <location>
        <position position="188"/>
    </location>
    <ligand>
        <name>pyridoxal 5'-phosphate</name>
        <dbReference type="ChEBI" id="CHEBI:597326"/>
    </ligand>
</feature>
<evidence type="ECO:0000256" key="6">
    <source>
        <dbReference type="ARBA" id="ARBA00022756"/>
    </source>
</evidence>
<evidence type="ECO:0000256" key="2">
    <source>
        <dbReference type="ARBA" id="ARBA00004746"/>
    </source>
</evidence>
<comment type="catalytic activity">
    <reaction evidence="8 9">
        <text>6-carboxyhexanoyl-[ACP] + L-alanine + H(+) = (8S)-8-amino-7-oxononanoate + holo-[ACP] + CO2</text>
        <dbReference type="Rhea" id="RHEA:42288"/>
        <dbReference type="Rhea" id="RHEA-COMP:9685"/>
        <dbReference type="Rhea" id="RHEA-COMP:9955"/>
        <dbReference type="ChEBI" id="CHEBI:15378"/>
        <dbReference type="ChEBI" id="CHEBI:16526"/>
        <dbReference type="ChEBI" id="CHEBI:57972"/>
        <dbReference type="ChEBI" id="CHEBI:64479"/>
        <dbReference type="ChEBI" id="CHEBI:78846"/>
        <dbReference type="ChEBI" id="CHEBI:149468"/>
        <dbReference type="EC" id="2.3.1.47"/>
    </reaction>
</comment>
<feature type="binding site" evidence="9">
    <location>
        <begin position="117"/>
        <end position="118"/>
    </location>
    <ligand>
        <name>pyridoxal 5'-phosphate</name>
        <dbReference type="ChEBI" id="CHEBI:597326"/>
    </ligand>
</feature>
<dbReference type="Proteomes" id="UP000521199">
    <property type="component" value="Unassembled WGS sequence"/>
</dbReference>
<keyword evidence="5 9" id="KW-0808">Transferase</keyword>
<feature type="binding site" evidence="9">
    <location>
        <position position="245"/>
    </location>
    <ligand>
        <name>pyridoxal 5'-phosphate</name>
        <dbReference type="ChEBI" id="CHEBI:597326"/>
    </ligand>
</feature>
<feature type="domain" description="Aminotransferase class I/classII large" evidence="11">
    <location>
        <begin position="50"/>
        <end position="390"/>
    </location>
</feature>
<comment type="caution">
    <text evidence="12">The sequence shown here is derived from an EMBL/GenBank/DDBJ whole genome shotgun (WGS) entry which is preliminary data.</text>
</comment>
<dbReference type="InterPro" id="IPR015424">
    <property type="entry name" value="PyrdxlP-dep_Trfase"/>
</dbReference>
<dbReference type="GO" id="GO:0008710">
    <property type="term" value="F:8-amino-7-oxononanoate synthase activity"/>
    <property type="evidence" value="ECO:0007669"/>
    <property type="project" value="UniProtKB-UniRule"/>
</dbReference>
<reference evidence="12 13" key="1">
    <citation type="submission" date="2020-08" db="EMBL/GenBank/DDBJ databases">
        <title>Genomic Encyclopedia of Type Strains, Phase IV (KMG-IV): sequencing the most valuable type-strain genomes for metagenomic binning, comparative biology and taxonomic classification.</title>
        <authorList>
            <person name="Goeker M."/>
        </authorList>
    </citation>
    <scope>NUCLEOTIDE SEQUENCE [LARGE SCALE GENOMIC DNA]</scope>
    <source>
        <strain evidence="12 13">DSM 24163</strain>
    </source>
</reference>
<comment type="similarity">
    <text evidence="3 9">Belongs to the class-II pyridoxal-phosphate-dependent aminotransferase family. BioF subfamily.</text>
</comment>
<sequence>MDGADRSARPSWSDRLRRDALAREATAMRRHVRQVQQRDGVFVHVDGRRLVNFSSNDYLGLAQHLDLTAALQECAAYSGVGSTASHLVCGHHREHVRLEELAAEWQKYPRALLFGSGYLANLGVLQALLRDGDLCVQDKLNHACLLDGARFSGADLKRYPHLDLDAAQRQLRTRPDATALIASDGVFSMDGDLAPLPLLALLARSEDALLYIDDAHGVGVIGPYGRGSVAQAGLGVRDVPLQMITLGKALGGYGALVLGTEELIEAIAQRARPYLFTTALPPALAAASCAAIELVRGESWRRLKLSALVKRFRRGAAQLGLPLLDSGTPIQPIVLGENQAALDASIALERAGFLVAAIRPPTVAPGSARLRVTLSAAHEETQIDALLDALEKCCKPRNTAAAG</sequence>
<feature type="binding site" evidence="9">
    <location>
        <position position="216"/>
    </location>
    <ligand>
        <name>pyridoxal 5'-phosphate</name>
        <dbReference type="ChEBI" id="CHEBI:597326"/>
    </ligand>
</feature>
<dbReference type="EMBL" id="JACHHP010000002">
    <property type="protein sequence ID" value="MBB5207653.1"/>
    <property type="molecule type" value="Genomic_DNA"/>
</dbReference>
<evidence type="ECO:0000259" key="11">
    <source>
        <dbReference type="Pfam" id="PF00155"/>
    </source>
</evidence>
<dbReference type="PANTHER" id="PTHR13693:SF100">
    <property type="entry name" value="8-AMINO-7-OXONONANOATE SYNTHASE"/>
    <property type="match status" value="1"/>
</dbReference>